<dbReference type="Proteomes" id="UP001059596">
    <property type="component" value="Unassembled WGS sequence"/>
</dbReference>
<keyword evidence="3" id="KW-1185">Reference proteome</keyword>
<sequence>MWRQSTMLAALLVALLAGSVECKGNTPPRITKQPTPGELLFKVAQQNKESDNPFIIECEADGQPEPE</sequence>
<comment type="caution">
    <text evidence="2">The sequence shown here is derived from an EMBL/GenBank/DDBJ whole genome shotgun (WGS) entry which is preliminary data.</text>
</comment>
<reference evidence="2" key="1">
    <citation type="journal article" date="2023" name="Genome Biol. Evol.">
        <title>Long-read-based Genome Assembly of Drosophila gunungcola Reveals Fewer Chemosensory Genes in Flower-breeding Species.</title>
        <authorList>
            <person name="Negi A."/>
            <person name="Liao B.Y."/>
            <person name="Yeh S.D."/>
        </authorList>
    </citation>
    <scope>NUCLEOTIDE SEQUENCE</scope>
    <source>
        <strain evidence="2">Sukarami</strain>
    </source>
</reference>
<gene>
    <name evidence="2" type="ORF">M5D96_013058</name>
</gene>
<dbReference type="EMBL" id="JAMKOV010000079">
    <property type="protein sequence ID" value="KAI8034207.1"/>
    <property type="molecule type" value="Genomic_DNA"/>
</dbReference>
<evidence type="ECO:0000313" key="2">
    <source>
        <dbReference type="EMBL" id="KAI8034207.1"/>
    </source>
</evidence>
<accession>A0A9Q0BJ95</accession>
<protein>
    <recommendedName>
        <fullName evidence="4">Neuroglian</fullName>
    </recommendedName>
</protein>
<evidence type="ECO:0000256" key="1">
    <source>
        <dbReference type="SAM" id="SignalP"/>
    </source>
</evidence>
<feature type="signal peptide" evidence="1">
    <location>
        <begin position="1"/>
        <end position="22"/>
    </location>
</feature>
<feature type="chain" id="PRO_5040256082" description="Neuroglian" evidence="1">
    <location>
        <begin position="23"/>
        <end position="67"/>
    </location>
</feature>
<keyword evidence="1" id="KW-0732">Signal</keyword>
<evidence type="ECO:0000313" key="3">
    <source>
        <dbReference type="Proteomes" id="UP001059596"/>
    </source>
</evidence>
<organism evidence="2 3">
    <name type="scientific">Drosophila gunungcola</name>
    <name type="common">fruit fly</name>
    <dbReference type="NCBI Taxonomy" id="103775"/>
    <lineage>
        <taxon>Eukaryota</taxon>
        <taxon>Metazoa</taxon>
        <taxon>Ecdysozoa</taxon>
        <taxon>Arthropoda</taxon>
        <taxon>Hexapoda</taxon>
        <taxon>Insecta</taxon>
        <taxon>Pterygota</taxon>
        <taxon>Neoptera</taxon>
        <taxon>Endopterygota</taxon>
        <taxon>Diptera</taxon>
        <taxon>Brachycera</taxon>
        <taxon>Muscomorpha</taxon>
        <taxon>Ephydroidea</taxon>
        <taxon>Drosophilidae</taxon>
        <taxon>Drosophila</taxon>
        <taxon>Sophophora</taxon>
    </lineage>
</organism>
<evidence type="ECO:0008006" key="4">
    <source>
        <dbReference type="Google" id="ProtNLM"/>
    </source>
</evidence>
<name>A0A9Q0BJ95_9MUSC</name>
<dbReference type="AlphaFoldDB" id="A0A9Q0BJ95"/>
<proteinExistence type="predicted"/>